<sequence length="421" mass="43707">MLRWLVFIGRMLLLFLLRVLALLPAIAALQNVTLDDAHPMIKYSTGWAGDSSHLDDLDYGGSLARNGNDGDWASLTFTGVAVYFMAPRWPYEVTMRLTLDNQDSDLVNLTDPDAPTVPWGARETAKYSVLWSRTDLENTEHTVKATFGNFIVVDAFIYTELDETAALPPPTSTSSDPPSTPTPSQPPTSPDTSSETSAAQSSPNGGSSSKPSASSGAGTSSFPSSSSSPPSSLSLGGSKSLDSLSPSAPLSESSGGASTILSKHNNGLTIGLATAFAIVALIAALLGLAFCRRRRRLRAQSAGEHGSAQSAYSAVSTSPVTIPDSASPFLPRPYPYSSGSSDPSSPDDIRNPFSDSSKGARLVEPQSAVVPAAGDASADPSSTAPSPAPPSLPPPSLVGGESFSGFGSARMSSPPPYSERH</sequence>
<feature type="compositionally biased region" description="Low complexity" evidence="1">
    <location>
        <begin position="190"/>
        <end position="257"/>
    </location>
</feature>
<reference evidence="4" key="1">
    <citation type="submission" date="2020-05" db="EMBL/GenBank/DDBJ databases">
        <title>Mycena genomes resolve the evolution of fungal bioluminescence.</title>
        <authorList>
            <person name="Tsai I.J."/>
        </authorList>
    </citation>
    <scope>NUCLEOTIDE SEQUENCE</scope>
    <source>
        <strain evidence="4">CCC161011</strain>
    </source>
</reference>
<feature type="compositionally biased region" description="Low complexity" evidence="1">
    <location>
        <begin position="367"/>
        <end position="385"/>
    </location>
</feature>
<name>A0A8H6X7X6_9AGAR</name>
<evidence type="ECO:0000313" key="5">
    <source>
        <dbReference type="Proteomes" id="UP000620124"/>
    </source>
</evidence>
<keyword evidence="5" id="KW-1185">Reference proteome</keyword>
<gene>
    <name evidence="4" type="ORF">MVEN_02219300</name>
</gene>
<evidence type="ECO:0008006" key="6">
    <source>
        <dbReference type="Google" id="ProtNLM"/>
    </source>
</evidence>
<dbReference type="AlphaFoldDB" id="A0A8H6X7X6"/>
<keyword evidence="2" id="KW-1133">Transmembrane helix</keyword>
<feature type="compositionally biased region" description="Polar residues" evidence="1">
    <location>
        <begin position="307"/>
        <end position="320"/>
    </location>
</feature>
<feature type="transmembrane region" description="Helical" evidence="2">
    <location>
        <begin position="268"/>
        <end position="291"/>
    </location>
</feature>
<feature type="compositionally biased region" description="Pro residues" evidence="1">
    <location>
        <begin position="178"/>
        <end position="189"/>
    </location>
</feature>
<comment type="caution">
    <text evidence="4">The sequence shown here is derived from an EMBL/GenBank/DDBJ whole genome shotgun (WGS) entry which is preliminary data.</text>
</comment>
<dbReference type="OrthoDB" id="3234968at2759"/>
<evidence type="ECO:0000256" key="2">
    <source>
        <dbReference type="SAM" id="Phobius"/>
    </source>
</evidence>
<evidence type="ECO:0000313" key="4">
    <source>
        <dbReference type="EMBL" id="KAF7335644.1"/>
    </source>
</evidence>
<feature type="signal peptide" evidence="3">
    <location>
        <begin position="1"/>
        <end position="28"/>
    </location>
</feature>
<dbReference type="Proteomes" id="UP000620124">
    <property type="component" value="Unassembled WGS sequence"/>
</dbReference>
<keyword evidence="3" id="KW-0732">Signal</keyword>
<feature type="compositionally biased region" description="Low complexity" evidence="1">
    <location>
        <begin position="335"/>
        <end position="346"/>
    </location>
</feature>
<proteinExistence type="predicted"/>
<feature type="region of interest" description="Disordered" evidence="1">
    <location>
        <begin position="301"/>
        <end position="421"/>
    </location>
</feature>
<dbReference type="EMBL" id="JACAZI010000024">
    <property type="protein sequence ID" value="KAF7335644.1"/>
    <property type="molecule type" value="Genomic_DNA"/>
</dbReference>
<protein>
    <recommendedName>
        <fullName evidence="6">Mid2 domain-containing protein</fullName>
    </recommendedName>
</protein>
<accession>A0A8H6X7X6</accession>
<evidence type="ECO:0000256" key="3">
    <source>
        <dbReference type="SAM" id="SignalP"/>
    </source>
</evidence>
<keyword evidence="2" id="KW-0812">Transmembrane</keyword>
<feature type="region of interest" description="Disordered" evidence="1">
    <location>
        <begin position="165"/>
        <end position="257"/>
    </location>
</feature>
<keyword evidence="2" id="KW-0472">Membrane</keyword>
<feature type="compositionally biased region" description="Pro residues" evidence="1">
    <location>
        <begin position="386"/>
        <end position="396"/>
    </location>
</feature>
<evidence type="ECO:0000256" key="1">
    <source>
        <dbReference type="SAM" id="MobiDB-lite"/>
    </source>
</evidence>
<feature type="chain" id="PRO_5034121682" description="Mid2 domain-containing protein" evidence="3">
    <location>
        <begin position="29"/>
        <end position="421"/>
    </location>
</feature>
<dbReference type="Gene3D" id="2.60.120.260">
    <property type="entry name" value="Galactose-binding domain-like"/>
    <property type="match status" value="1"/>
</dbReference>
<organism evidence="4 5">
    <name type="scientific">Mycena venus</name>
    <dbReference type="NCBI Taxonomy" id="2733690"/>
    <lineage>
        <taxon>Eukaryota</taxon>
        <taxon>Fungi</taxon>
        <taxon>Dikarya</taxon>
        <taxon>Basidiomycota</taxon>
        <taxon>Agaricomycotina</taxon>
        <taxon>Agaricomycetes</taxon>
        <taxon>Agaricomycetidae</taxon>
        <taxon>Agaricales</taxon>
        <taxon>Marasmiineae</taxon>
        <taxon>Mycenaceae</taxon>
        <taxon>Mycena</taxon>
    </lineage>
</organism>